<dbReference type="GO" id="GO:0031640">
    <property type="term" value="P:killing of cells of another organism"/>
    <property type="evidence" value="ECO:0007669"/>
    <property type="project" value="UniProtKB-KW"/>
</dbReference>
<name>A6N9N2_ORNPR</name>
<reference evidence="5" key="1">
    <citation type="submission" date="2007-05" db="EMBL/GenBank/DDBJ databases">
        <authorList>
            <person name="Douchkov D."/>
            <person name="Schweizer P."/>
        </authorList>
    </citation>
    <scope>NUCLEOTIDE SEQUENCE</scope>
    <source>
        <tissue evidence="5">Salivary gland</tissue>
    </source>
</reference>
<evidence type="ECO:0000256" key="2">
    <source>
        <dbReference type="ARBA" id="ARBA00022577"/>
    </source>
</evidence>
<reference evidence="5" key="2">
    <citation type="journal article" date="2008" name="Insect Biochem. Mol. Biol.">
        <title>An insight into the sialome of the soft tick, Ornithodorus parkeri.</title>
        <authorList>
            <person name="Francischetti I.M."/>
            <person name="Mans B.J."/>
            <person name="Meng Z."/>
            <person name="Gudderra N."/>
            <person name="Veenstra T.D."/>
            <person name="Pham V.M."/>
            <person name="Ribeiro J.M."/>
        </authorList>
    </citation>
    <scope>NUCLEOTIDE SEQUENCE</scope>
    <source>
        <tissue evidence="5">Salivary gland</tissue>
    </source>
</reference>
<dbReference type="EMBL" id="EF633848">
    <property type="protein sequence ID" value="ABR23365.1"/>
    <property type="molecule type" value="mRNA"/>
</dbReference>
<comment type="similarity">
    <text evidence="1">Belongs to the DEFL family.</text>
</comment>
<dbReference type="Pfam" id="PF25052">
    <property type="entry name" value="AtDEF-like"/>
    <property type="match status" value="1"/>
</dbReference>
<dbReference type="AlphaFoldDB" id="A6N9N2"/>
<evidence type="ECO:0000256" key="3">
    <source>
        <dbReference type="SAM" id="MobiDB-lite"/>
    </source>
</evidence>
<feature type="signal peptide" evidence="4">
    <location>
        <begin position="1"/>
        <end position="24"/>
    </location>
</feature>
<proteinExistence type="evidence at transcript level"/>
<keyword evidence="2" id="KW-0929">Antimicrobial</keyword>
<evidence type="ECO:0000256" key="4">
    <source>
        <dbReference type="SAM" id="SignalP"/>
    </source>
</evidence>
<sequence length="74" mass="8176">MRFSGRRISVMLLVFISFIITASANEDDEEISEEEEEGGLLDCESEGDDCKDESDCGPDCKCDETTKLCTKKSA</sequence>
<dbReference type="InterPro" id="IPR010851">
    <property type="entry name" value="DEFL"/>
</dbReference>
<evidence type="ECO:0000313" key="5">
    <source>
        <dbReference type="EMBL" id="ABR23365.1"/>
    </source>
</evidence>
<feature type="region of interest" description="Disordered" evidence="3">
    <location>
        <begin position="25"/>
        <end position="56"/>
    </location>
</feature>
<feature type="chain" id="PRO_5002697421" evidence="4">
    <location>
        <begin position="25"/>
        <end position="74"/>
    </location>
</feature>
<accession>A6N9N2</accession>
<organism evidence="5">
    <name type="scientific">Ornithodoros parkeri</name>
    <name type="common">Soft tick</name>
    <name type="synonym">Argasid tick</name>
    <dbReference type="NCBI Taxonomy" id="140564"/>
    <lineage>
        <taxon>Eukaryota</taxon>
        <taxon>Metazoa</taxon>
        <taxon>Ecdysozoa</taxon>
        <taxon>Arthropoda</taxon>
        <taxon>Chelicerata</taxon>
        <taxon>Arachnida</taxon>
        <taxon>Acari</taxon>
        <taxon>Parasitiformes</taxon>
        <taxon>Ixodida</taxon>
        <taxon>Ixodoidea</taxon>
        <taxon>Argasidae</taxon>
        <taxon>Ornithodorinae</taxon>
        <taxon>Ornithodoros</taxon>
    </lineage>
</organism>
<dbReference type="GO" id="GO:0050832">
    <property type="term" value="P:defense response to fungus"/>
    <property type="evidence" value="ECO:0007669"/>
    <property type="project" value="UniProtKB-KW"/>
</dbReference>
<keyword evidence="4" id="KW-0732">Signal</keyword>
<keyword evidence="2" id="KW-0295">Fungicide</keyword>
<evidence type="ECO:0000256" key="1">
    <source>
        <dbReference type="ARBA" id="ARBA00006722"/>
    </source>
</evidence>
<protein>
    <submittedName>
        <fullName evidence="5">Putative salivary protein</fullName>
    </submittedName>
</protein>